<dbReference type="STRING" id="857566.A0A1E3PNA0"/>
<dbReference type="Pfam" id="PF01106">
    <property type="entry name" value="NifU"/>
    <property type="match status" value="1"/>
</dbReference>
<dbReference type="OrthoDB" id="565552at2759"/>
<dbReference type="Gene3D" id="3.30.300.130">
    <property type="entry name" value="Fe-S cluster assembly (FSCA)"/>
    <property type="match status" value="1"/>
</dbReference>
<dbReference type="PIRSF" id="PIRSF036773">
    <property type="entry name" value="HIRIP5"/>
    <property type="match status" value="1"/>
</dbReference>
<comment type="similarity">
    <text evidence="1">Belongs to the NifU family.</text>
</comment>
<dbReference type="InterPro" id="IPR035433">
    <property type="entry name" value="NFU1-like"/>
</dbReference>
<name>A0A1E3PNA0_9ASCO</name>
<dbReference type="Pfam" id="PF08712">
    <property type="entry name" value="Nfu_N"/>
    <property type="match status" value="1"/>
</dbReference>
<dbReference type="GO" id="GO:0051536">
    <property type="term" value="F:iron-sulfur cluster binding"/>
    <property type="evidence" value="ECO:0007669"/>
    <property type="project" value="InterPro"/>
</dbReference>
<feature type="domain" description="Scaffold protein Nfu/NifU N-terminal" evidence="2">
    <location>
        <begin position="45"/>
        <end position="135"/>
    </location>
</feature>
<gene>
    <name evidence="3" type="ORF">NADFUDRAFT_45175</name>
</gene>
<sequence>MYRFTNSVATTRSFSSFNRGVLPTMRVNTRVFQGSNFAFNRLMHIKTTTTPNEDALKFLPSHILIPNNETNSTMEFLDRSSAIHSPLAEKLFSIPGVKTVLIGTDFITVEKDVDMDWPQLKQEVFSLLSEHLTSGQPIVNADYHASQTKVKEIYNEEDEEVVEMIKELIETRIRPAIQEDGGDIDFVGFDSESGMVSLCLRGACRTCESSEVTLKNGIESMLMHYIEEVQGVKQVLGPEEEKNLDQFNKLEKKLKEKHPDDEF</sequence>
<dbReference type="EMBL" id="KV454407">
    <property type="protein sequence ID" value="ODQ66893.1"/>
    <property type="molecule type" value="Genomic_DNA"/>
</dbReference>
<dbReference type="GO" id="GO:0005506">
    <property type="term" value="F:iron ion binding"/>
    <property type="evidence" value="ECO:0007669"/>
    <property type="project" value="InterPro"/>
</dbReference>
<dbReference type="SUPFAM" id="SSF110836">
    <property type="entry name" value="Hypothetical protein SAV1430"/>
    <property type="match status" value="1"/>
</dbReference>
<dbReference type="PANTHER" id="PTHR11178:SF1">
    <property type="entry name" value="NFU1 IRON-SULFUR CLUSTER SCAFFOLD HOMOLOG, MITOCHONDRIAL"/>
    <property type="match status" value="1"/>
</dbReference>
<evidence type="ECO:0000313" key="3">
    <source>
        <dbReference type="EMBL" id="ODQ66893.1"/>
    </source>
</evidence>
<organism evidence="3 4">
    <name type="scientific">Nadsonia fulvescens var. elongata DSM 6958</name>
    <dbReference type="NCBI Taxonomy" id="857566"/>
    <lineage>
        <taxon>Eukaryota</taxon>
        <taxon>Fungi</taxon>
        <taxon>Dikarya</taxon>
        <taxon>Ascomycota</taxon>
        <taxon>Saccharomycotina</taxon>
        <taxon>Dipodascomycetes</taxon>
        <taxon>Dipodascales</taxon>
        <taxon>Dipodascales incertae sedis</taxon>
        <taxon>Nadsonia</taxon>
    </lineage>
</organism>
<evidence type="ECO:0000313" key="4">
    <source>
        <dbReference type="Proteomes" id="UP000095009"/>
    </source>
</evidence>
<dbReference type="Gene3D" id="3.30.1370.70">
    <property type="entry name" value="Scaffold protein Nfu/NifU, N-terminal domain"/>
    <property type="match status" value="1"/>
</dbReference>
<evidence type="ECO:0000256" key="1">
    <source>
        <dbReference type="ARBA" id="ARBA00006420"/>
    </source>
</evidence>
<dbReference type="GO" id="GO:0005739">
    <property type="term" value="C:mitochondrion"/>
    <property type="evidence" value="ECO:0007669"/>
    <property type="project" value="TreeGrafter"/>
</dbReference>
<dbReference type="SUPFAM" id="SSF117916">
    <property type="entry name" value="Fe-S cluster assembly (FSCA) domain-like"/>
    <property type="match status" value="1"/>
</dbReference>
<keyword evidence="4" id="KW-1185">Reference proteome</keyword>
<dbReference type="InterPro" id="IPR001075">
    <property type="entry name" value="NIF_FeS_clus_asmbl_NifU_C"/>
</dbReference>
<reference evidence="3 4" key="1">
    <citation type="journal article" date="2016" name="Proc. Natl. Acad. Sci. U.S.A.">
        <title>Comparative genomics of biotechnologically important yeasts.</title>
        <authorList>
            <person name="Riley R."/>
            <person name="Haridas S."/>
            <person name="Wolfe K.H."/>
            <person name="Lopes M.R."/>
            <person name="Hittinger C.T."/>
            <person name="Goeker M."/>
            <person name="Salamov A.A."/>
            <person name="Wisecaver J.H."/>
            <person name="Long T.M."/>
            <person name="Calvey C.H."/>
            <person name="Aerts A.L."/>
            <person name="Barry K.W."/>
            <person name="Choi C."/>
            <person name="Clum A."/>
            <person name="Coughlan A.Y."/>
            <person name="Deshpande S."/>
            <person name="Douglass A.P."/>
            <person name="Hanson S.J."/>
            <person name="Klenk H.-P."/>
            <person name="LaButti K.M."/>
            <person name="Lapidus A."/>
            <person name="Lindquist E.A."/>
            <person name="Lipzen A.M."/>
            <person name="Meier-Kolthoff J.P."/>
            <person name="Ohm R.A."/>
            <person name="Otillar R.P."/>
            <person name="Pangilinan J.L."/>
            <person name="Peng Y."/>
            <person name="Rokas A."/>
            <person name="Rosa C.A."/>
            <person name="Scheuner C."/>
            <person name="Sibirny A.A."/>
            <person name="Slot J.C."/>
            <person name="Stielow J.B."/>
            <person name="Sun H."/>
            <person name="Kurtzman C.P."/>
            <person name="Blackwell M."/>
            <person name="Grigoriev I.V."/>
            <person name="Jeffries T.W."/>
        </authorList>
    </citation>
    <scope>NUCLEOTIDE SEQUENCE [LARGE SCALE GENOMIC DNA]</scope>
    <source>
        <strain evidence="3 4">DSM 6958</strain>
    </source>
</reference>
<protein>
    <submittedName>
        <fullName evidence="3">HIRA-interacting protein 5</fullName>
    </submittedName>
</protein>
<evidence type="ECO:0000259" key="2">
    <source>
        <dbReference type="SMART" id="SM00932"/>
    </source>
</evidence>
<accession>A0A1E3PNA0</accession>
<dbReference type="InterPro" id="IPR014824">
    <property type="entry name" value="Nfu/NifU_N"/>
</dbReference>
<dbReference type="FunFam" id="3.30.300.130:FF:000001">
    <property type="entry name" value="NFU1 iron-sulfur cluster scaffold"/>
    <property type="match status" value="1"/>
</dbReference>
<dbReference type="AlphaFoldDB" id="A0A1E3PNA0"/>
<proteinExistence type="inferred from homology"/>
<dbReference type="InterPro" id="IPR036498">
    <property type="entry name" value="Nfu/NifU_N_sf"/>
</dbReference>
<dbReference type="PANTHER" id="PTHR11178">
    <property type="entry name" value="IRON-SULFUR CLUSTER SCAFFOLD PROTEIN NFU-RELATED"/>
    <property type="match status" value="1"/>
</dbReference>
<dbReference type="SMART" id="SM00932">
    <property type="entry name" value="Nfu_N"/>
    <property type="match status" value="1"/>
</dbReference>
<dbReference type="InterPro" id="IPR034904">
    <property type="entry name" value="FSCA_dom_sf"/>
</dbReference>
<dbReference type="Proteomes" id="UP000095009">
    <property type="component" value="Unassembled WGS sequence"/>
</dbReference>
<dbReference type="GO" id="GO:0016226">
    <property type="term" value="P:iron-sulfur cluster assembly"/>
    <property type="evidence" value="ECO:0007669"/>
    <property type="project" value="InterPro"/>
</dbReference>